<keyword evidence="4" id="KW-1185">Reference proteome</keyword>
<evidence type="ECO:0000256" key="1">
    <source>
        <dbReference type="SAM" id="SignalP"/>
    </source>
</evidence>
<accession>A0A8H6XAQ2</accession>
<comment type="caution">
    <text evidence="3">The sequence shown here is derived from an EMBL/GenBank/DDBJ whole genome shotgun (WGS) entry which is preliminary data.</text>
</comment>
<protein>
    <recommendedName>
        <fullName evidence="2">DUF5648 domain-containing protein</fullName>
    </recommendedName>
</protein>
<evidence type="ECO:0000259" key="2">
    <source>
        <dbReference type="Pfam" id="PF18885"/>
    </source>
</evidence>
<organism evidence="3 4">
    <name type="scientific">Mycena venus</name>
    <dbReference type="NCBI Taxonomy" id="2733690"/>
    <lineage>
        <taxon>Eukaryota</taxon>
        <taxon>Fungi</taxon>
        <taxon>Dikarya</taxon>
        <taxon>Basidiomycota</taxon>
        <taxon>Agaricomycotina</taxon>
        <taxon>Agaricomycetes</taxon>
        <taxon>Agaricomycetidae</taxon>
        <taxon>Agaricales</taxon>
        <taxon>Marasmiineae</taxon>
        <taxon>Mycenaceae</taxon>
        <taxon>Mycena</taxon>
    </lineage>
</organism>
<dbReference type="Pfam" id="PF18885">
    <property type="entry name" value="DUF5648"/>
    <property type="match status" value="1"/>
</dbReference>
<reference evidence="3" key="1">
    <citation type="submission" date="2020-05" db="EMBL/GenBank/DDBJ databases">
        <title>Mycena genomes resolve the evolution of fungal bioluminescence.</title>
        <authorList>
            <person name="Tsai I.J."/>
        </authorList>
    </citation>
    <scope>NUCLEOTIDE SEQUENCE</scope>
    <source>
        <strain evidence="3">CCC161011</strain>
    </source>
</reference>
<gene>
    <name evidence="3" type="ORF">MVEN_02154200</name>
</gene>
<feature type="domain" description="DUF5648" evidence="2">
    <location>
        <begin position="42"/>
        <end position="179"/>
    </location>
</feature>
<dbReference type="InterPro" id="IPR043708">
    <property type="entry name" value="DUF5648"/>
</dbReference>
<name>A0A8H6XAQ2_9AGAR</name>
<dbReference type="EMBL" id="JACAZI010000022">
    <property type="protein sequence ID" value="KAF7337162.1"/>
    <property type="molecule type" value="Genomic_DNA"/>
</dbReference>
<dbReference type="Proteomes" id="UP000620124">
    <property type="component" value="Unassembled WGS sequence"/>
</dbReference>
<proteinExistence type="predicted"/>
<feature type="signal peptide" evidence="1">
    <location>
        <begin position="1"/>
        <end position="21"/>
    </location>
</feature>
<dbReference type="AlphaFoldDB" id="A0A8H6XAQ2"/>
<evidence type="ECO:0000313" key="3">
    <source>
        <dbReference type="EMBL" id="KAF7337162.1"/>
    </source>
</evidence>
<sequence>MKNILSVILVLVAGAFCTLDAKPAPGVTRTTETCGDPTLAAPFYRTYSTTRAQHGMCLNLALSLSNSFPTWNYQALVAFVFATQEESTVPFYQMVNSATGDRIYTTNATEVTALEKTRYGPAVAEPVYYIYPTQICGSVPFYRLSKAAVHDHFYTVSEADRITAIDSQGYADEGIAGYVFAPEPTQC</sequence>
<evidence type="ECO:0000313" key="4">
    <source>
        <dbReference type="Proteomes" id="UP000620124"/>
    </source>
</evidence>
<keyword evidence="1" id="KW-0732">Signal</keyword>
<dbReference type="OrthoDB" id="9971254at2759"/>
<feature type="chain" id="PRO_5034931191" description="DUF5648 domain-containing protein" evidence="1">
    <location>
        <begin position="22"/>
        <end position="187"/>
    </location>
</feature>